<gene>
    <name evidence="1" type="ORF">Q604_UNBC15345G0001</name>
</gene>
<accession>W1XIN3</accession>
<evidence type="ECO:0000313" key="1">
    <source>
        <dbReference type="EMBL" id="ETJ30137.1"/>
    </source>
</evidence>
<protein>
    <submittedName>
        <fullName evidence="1">Uncharacterized protein</fullName>
    </submittedName>
</protein>
<dbReference type="EMBL" id="AZMM01015345">
    <property type="protein sequence ID" value="ETJ30137.1"/>
    <property type="molecule type" value="Genomic_DNA"/>
</dbReference>
<sequence>DGLVYITRPYAEGEHWSVQEHDLIFLHAKGQRHLTLERLFSKPL</sequence>
<organism evidence="1">
    <name type="scientific">human gut metagenome</name>
    <dbReference type="NCBI Taxonomy" id="408170"/>
    <lineage>
        <taxon>unclassified sequences</taxon>
        <taxon>metagenomes</taxon>
        <taxon>organismal metagenomes</taxon>
    </lineage>
</organism>
<comment type="caution">
    <text evidence="1">The sequence shown here is derived from an EMBL/GenBank/DDBJ whole genome shotgun (WGS) entry which is preliminary data.</text>
</comment>
<feature type="non-terminal residue" evidence="1">
    <location>
        <position position="1"/>
    </location>
</feature>
<proteinExistence type="predicted"/>
<reference evidence="1" key="1">
    <citation type="submission" date="2013-12" db="EMBL/GenBank/DDBJ databases">
        <title>A Varibaculum cambriense genome reconstructed from a premature infant gut community with otherwise low bacterial novelty that shifts toward anaerobic metabolism during the third week of life.</title>
        <authorList>
            <person name="Brown C.T."/>
            <person name="Sharon I."/>
            <person name="Thomas B.C."/>
            <person name="Castelle C.J."/>
            <person name="Morowitz M.J."/>
            <person name="Banfield J.F."/>
        </authorList>
    </citation>
    <scope>NUCLEOTIDE SEQUENCE</scope>
</reference>
<name>W1XIN3_9ZZZZ</name>
<dbReference type="AlphaFoldDB" id="W1XIN3"/>